<dbReference type="EMBL" id="JAPIUX010000001">
    <property type="protein sequence ID" value="MCX2560240.1"/>
    <property type="molecule type" value="Genomic_DNA"/>
</dbReference>
<reference evidence="1 2" key="1">
    <citation type="submission" date="2022-11" db="EMBL/GenBank/DDBJ databases">
        <title>Genome sequencing of Acetobacter type strain.</title>
        <authorList>
            <person name="Heo J."/>
            <person name="Lee D."/>
            <person name="Han B.-H."/>
            <person name="Hong S.-B."/>
            <person name="Kwon S.-W."/>
        </authorList>
    </citation>
    <scope>NUCLEOTIDE SEQUENCE [LARGE SCALE GENOMIC DNA]</scope>
    <source>
        <strain evidence="1 2">KACC 21251</strain>
    </source>
</reference>
<dbReference type="PROSITE" id="PS51257">
    <property type="entry name" value="PROKAR_LIPOPROTEIN"/>
    <property type="match status" value="1"/>
</dbReference>
<name>A0ABT3Q4N5_9PROT</name>
<comment type="caution">
    <text evidence="1">The sequence shown here is derived from an EMBL/GenBank/DDBJ whole genome shotgun (WGS) entry which is preliminary data.</text>
</comment>
<sequence length="121" mass="12471">MTRPVSGFPVFFRLVAGLAGLVALAGCQSSAGMVAINPTPRTLMYSYIIANGMARGQVMSGGVPSGRLLQLVDADRAALAAILTAEQSPSGAGMQNAGRAMENFLAVIEQPDPAPPSVVRR</sequence>
<evidence type="ECO:0000313" key="2">
    <source>
        <dbReference type="Proteomes" id="UP001526446"/>
    </source>
</evidence>
<keyword evidence="2" id="KW-1185">Reference proteome</keyword>
<proteinExistence type="predicted"/>
<dbReference type="RefSeq" id="WP_166119073.1">
    <property type="nucleotide sequence ID" value="NZ_JAPIUX010000001.1"/>
</dbReference>
<dbReference type="Proteomes" id="UP001526446">
    <property type="component" value="Unassembled WGS sequence"/>
</dbReference>
<gene>
    <name evidence="1" type="ORF">OQ252_02305</name>
</gene>
<evidence type="ECO:0008006" key="3">
    <source>
        <dbReference type="Google" id="ProtNLM"/>
    </source>
</evidence>
<organism evidence="1 2">
    <name type="scientific">Acetobacter farinalis</name>
    <dbReference type="NCBI Taxonomy" id="1260984"/>
    <lineage>
        <taxon>Bacteria</taxon>
        <taxon>Pseudomonadati</taxon>
        <taxon>Pseudomonadota</taxon>
        <taxon>Alphaproteobacteria</taxon>
        <taxon>Acetobacterales</taxon>
        <taxon>Acetobacteraceae</taxon>
        <taxon>Acetobacter</taxon>
    </lineage>
</organism>
<evidence type="ECO:0000313" key="1">
    <source>
        <dbReference type="EMBL" id="MCX2560240.1"/>
    </source>
</evidence>
<protein>
    <recommendedName>
        <fullName evidence="3">Lipoprotein</fullName>
    </recommendedName>
</protein>
<accession>A0ABT3Q4N5</accession>